<dbReference type="PIRSF" id="PIRSF005578">
    <property type="entry name" value="TlyA"/>
    <property type="match status" value="1"/>
</dbReference>
<comment type="similarity">
    <text evidence="2">Belongs to the TlyA family.</text>
</comment>
<dbReference type="PANTHER" id="PTHR32319:SF0">
    <property type="entry name" value="BACTERIAL HEMOLYSIN-LIKE PROTEIN"/>
    <property type="match status" value="1"/>
</dbReference>
<evidence type="ECO:0000313" key="6">
    <source>
        <dbReference type="Proteomes" id="UP000241434"/>
    </source>
</evidence>
<dbReference type="NCBIfam" id="TIGR00478">
    <property type="entry name" value="tly"/>
    <property type="match status" value="1"/>
</dbReference>
<evidence type="ECO:0000256" key="2">
    <source>
        <dbReference type="ARBA" id="ARBA00029460"/>
    </source>
</evidence>
<dbReference type="EMBL" id="JYGE01000003">
    <property type="protein sequence ID" value="PSJ31687.1"/>
    <property type="molecule type" value="Genomic_DNA"/>
</dbReference>
<keyword evidence="5" id="KW-0489">Methyltransferase</keyword>
<dbReference type="SUPFAM" id="SSF55174">
    <property type="entry name" value="Alpha-L RNA-binding motif"/>
    <property type="match status" value="1"/>
</dbReference>
<dbReference type="GO" id="GO:0003723">
    <property type="term" value="F:RNA binding"/>
    <property type="evidence" value="ECO:0007669"/>
    <property type="project" value="UniProtKB-KW"/>
</dbReference>
<dbReference type="Gene3D" id="3.40.50.150">
    <property type="entry name" value="Vaccinia Virus protein VP39"/>
    <property type="match status" value="1"/>
</dbReference>
<evidence type="ECO:0000256" key="1">
    <source>
        <dbReference type="ARBA" id="ARBA00022884"/>
    </source>
</evidence>
<dbReference type="OrthoDB" id="9784736at2"/>
<dbReference type="GO" id="GO:0032259">
    <property type="term" value="P:methylation"/>
    <property type="evidence" value="ECO:0007669"/>
    <property type="project" value="UniProtKB-KW"/>
</dbReference>
<accession>A0A2P7Q169</accession>
<comment type="caution">
    <text evidence="5">The sequence shown here is derived from an EMBL/GenBank/DDBJ whole genome shotgun (WGS) entry which is preliminary data.</text>
</comment>
<dbReference type="Gene3D" id="3.10.290.10">
    <property type="entry name" value="RNA-binding S4 domain"/>
    <property type="match status" value="1"/>
</dbReference>
<name>A0A2P7Q169_9FIRM</name>
<dbReference type="Pfam" id="PF01479">
    <property type="entry name" value="S4"/>
    <property type="match status" value="1"/>
</dbReference>
<dbReference type="InterPro" id="IPR002877">
    <property type="entry name" value="RNA_MeTrfase_FtsJ_dom"/>
</dbReference>
<dbReference type="RefSeq" id="WP_106776424.1">
    <property type="nucleotide sequence ID" value="NZ_JBGGGQ010000001.1"/>
</dbReference>
<dbReference type="Pfam" id="PF01728">
    <property type="entry name" value="FtsJ"/>
    <property type="match status" value="1"/>
</dbReference>
<sequence>MKKRIDVLLVEMGYFESREQARRHIMAGSVFVDNQRVDKAGTAVKIDSDIRVKGKLIPYVSRGGLKLEKALKNFDLTVKDKVCMDIGASTGGFTDCMLQNGARKVYSVDVGYGQLAWKLRQDERVVCLERQNIRYLDESLLDEKPNFASIDVSFISLRLVLPKAWSILADSGRIVALIKPQFEAGREKVGKKGVVREKSTHIEVIDHISKIALKDGFRILDLDFSPIKGPEGNIEYLIYLEKIENKLEEDASADEFEKYIADNDSLSGYEGSYDDYYKKILELVEESHSLDK</sequence>
<dbReference type="InterPro" id="IPR002942">
    <property type="entry name" value="S4_RNA-bd"/>
</dbReference>
<dbReference type="InterPro" id="IPR004538">
    <property type="entry name" value="Hemolysin_A/TlyA"/>
</dbReference>
<dbReference type="PANTHER" id="PTHR32319">
    <property type="entry name" value="BACTERIAL HEMOLYSIN-LIKE PROTEIN"/>
    <property type="match status" value="1"/>
</dbReference>
<feature type="domain" description="RNA-binding S4" evidence="4">
    <location>
        <begin position="3"/>
        <end position="68"/>
    </location>
</feature>
<keyword evidence="6" id="KW-1185">Reference proteome</keyword>
<evidence type="ECO:0000256" key="3">
    <source>
        <dbReference type="PROSITE-ProRule" id="PRU00182"/>
    </source>
</evidence>
<dbReference type="CDD" id="cd00165">
    <property type="entry name" value="S4"/>
    <property type="match status" value="1"/>
</dbReference>
<dbReference type="AlphaFoldDB" id="A0A2P7Q169"/>
<reference evidence="5" key="1">
    <citation type="thesis" date="2015" institute="Rutgers" country="The State University of New Jersey, 14 College Farm Rd., New Brunswick, NJ, USA">
        <title>Ammonia toxicity in bacteria and its implications for treatment of and resource recovery from highly nitrogenous organic wastes.</title>
        <authorList>
            <person name="Luther A.K."/>
        </authorList>
    </citation>
    <scope>NUCLEOTIDE SEQUENCE</scope>
    <source>
        <strain evidence="5">RT-10B</strain>
    </source>
</reference>
<dbReference type="PROSITE" id="PS50889">
    <property type="entry name" value="S4"/>
    <property type="match status" value="1"/>
</dbReference>
<gene>
    <name evidence="5" type="ORF">UF10_03385</name>
</gene>
<dbReference type="GO" id="GO:0008168">
    <property type="term" value="F:methyltransferase activity"/>
    <property type="evidence" value="ECO:0007669"/>
    <property type="project" value="UniProtKB-KW"/>
</dbReference>
<dbReference type="SUPFAM" id="SSF53335">
    <property type="entry name" value="S-adenosyl-L-methionine-dependent methyltransferases"/>
    <property type="match status" value="1"/>
</dbReference>
<keyword evidence="5" id="KW-0808">Transferase</keyword>
<dbReference type="Proteomes" id="UP000241434">
    <property type="component" value="Unassembled WGS sequence"/>
</dbReference>
<evidence type="ECO:0000313" key="5">
    <source>
        <dbReference type="EMBL" id="PSJ31687.1"/>
    </source>
</evidence>
<evidence type="ECO:0000259" key="4">
    <source>
        <dbReference type="SMART" id="SM00363"/>
    </source>
</evidence>
<organism evidence="5 6">
    <name type="scientific">Peptostreptococcus russellii</name>
    <dbReference type="NCBI Taxonomy" id="215200"/>
    <lineage>
        <taxon>Bacteria</taxon>
        <taxon>Bacillati</taxon>
        <taxon>Bacillota</taxon>
        <taxon>Clostridia</taxon>
        <taxon>Peptostreptococcales</taxon>
        <taxon>Peptostreptococcaceae</taxon>
        <taxon>Peptostreptococcus</taxon>
    </lineage>
</organism>
<dbReference type="InterPro" id="IPR029063">
    <property type="entry name" value="SAM-dependent_MTases_sf"/>
</dbReference>
<dbReference type="InterPro" id="IPR047048">
    <property type="entry name" value="TlyA"/>
</dbReference>
<dbReference type="InterPro" id="IPR036986">
    <property type="entry name" value="S4_RNA-bd_sf"/>
</dbReference>
<protein>
    <submittedName>
        <fullName evidence="5">rRNA methyltransferase</fullName>
    </submittedName>
</protein>
<dbReference type="SMART" id="SM00363">
    <property type="entry name" value="S4"/>
    <property type="match status" value="1"/>
</dbReference>
<keyword evidence="1 3" id="KW-0694">RNA-binding</keyword>
<proteinExistence type="inferred from homology"/>